<sequence length="134" mass="14802">MRRIVEILYAGAALVMLSGCASPPEPVQPAWDTSGAAVNATLPQWSENRIIVSSPDVDGRWSTSIVFSPEAIYPAGVWYAVAHSKQVVVNTPDGASYFRAKSWLRKHGYRAVVTYQPKATDRLASHSTVIYFYR</sequence>
<feature type="chain" id="PRO_5005194566" description="Conjugal transfer protein" evidence="1">
    <location>
        <begin position="22"/>
        <end position="134"/>
    </location>
</feature>
<gene>
    <name evidence="2" type="ORF">BN1221_03506c</name>
</gene>
<feature type="signal peptide" evidence="1">
    <location>
        <begin position="1"/>
        <end position="21"/>
    </location>
</feature>
<name>A0A0G4JYR9_9GAMM</name>
<organism evidence="2 3">
    <name type="scientific">Brenneria goodwinii</name>
    <dbReference type="NCBI Taxonomy" id="1109412"/>
    <lineage>
        <taxon>Bacteria</taxon>
        <taxon>Pseudomonadati</taxon>
        <taxon>Pseudomonadota</taxon>
        <taxon>Gammaproteobacteria</taxon>
        <taxon>Enterobacterales</taxon>
        <taxon>Pectobacteriaceae</taxon>
        <taxon>Brenneria</taxon>
    </lineage>
</organism>
<dbReference type="EMBL" id="CGIG01000001">
    <property type="protein sequence ID" value="CPR18969.1"/>
    <property type="molecule type" value="Genomic_DNA"/>
</dbReference>
<dbReference type="OrthoDB" id="6429879at2"/>
<keyword evidence="3" id="KW-1185">Reference proteome</keyword>
<accession>A0A0G4JYR9</accession>
<evidence type="ECO:0000313" key="3">
    <source>
        <dbReference type="Proteomes" id="UP000044377"/>
    </source>
</evidence>
<dbReference type="Proteomes" id="UP000044377">
    <property type="component" value="Unassembled WGS sequence"/>
</dbReference>
<evidence type="ECO:0008006" key="4">
    <source>
        <dbReference type="Google" id="ProtNLM"/>
    </source>
</evidence>
<reference evidence="3" key="1">
    <citation type="submission" date="2015-01" db="EMBL/GenBank/DDBJ databases">
        <authorList>
            <person name="Paterson Steve"/>
        </authorList>
    </citation>
    <scope>NUCLEOTIDE SEQUENCE [LARGE SCALE GENOMIC DNA]</scope>
    <source>
        <strain evidence="3">OBR1</strain>
    </source>
</reference>
<keyword evidence="1" id="KW-0732">Signal</keyword>
<dbReference type="RefSeq" id="WP_048638358.1">
    <property type="nucleotide sequence ID" value="NZ_CGIG01000001.1"/>
</dbReference>
<dbReference type="PROSITE" id="PS51257">
    <property type="entry name" value="PROKAR_LIPOPROTEIN"/>
    <property type="match status" value="1"/>
</dbReference>
<dbReference type="STRING" id="1109412.BN1221_03506c"/>
<dbReference type="Pfam" id="PF13117">
    <property type="entry name" value="Cag12"/>
    <property type="match status" value="1"/>
</dbReference>
<evidence type="ECO:0000256" key="1">
    <source>
        <dbReference type="SAM" id="SignalP"/>
    </source>
</evidence>
<dbReference type="InterPro" id="IPR025264">
    <property type="entry name" value="Cag12"/>
</dbReference>
<dbReference type="AlphaFoldDB" id="A0A0G4JYR9"/>
<evidence type="ECO:0000313" key="2">
    <source>
        <dbReference type="EMBL" id="CPR18969.1"/>
    </source>
</evidence>
<protein>
    <recommendedName>
        <fullName evidence="4">Conjugal transfer protein</fullName>
    </recommendedName>
</protein>
<proteinExistence type="predicted"/>